<reference evidence="1 2" key="1">
    <citation type="submission" date="2021-02" db="EMBL/GenBank/DDBJ databases">
        <title>Complete genome of Desulfoluna sp. strain ASN36.</title>
        <authorList>
            <person name="Takahashi A."/>
            <person name="Kojima H."/>
            <person name="Fukui M."/>
        </authorList>
    </citation>
    <scope>NUCLEOTIDE SEQUENCE [LARGE SCALE GENOMIC DNA]</scope>
    <source>
        <strain evidence="1 2">ASN36</strain>
    </source>
</reference>
<name>A0ABM7PKK2_9BACT</name>
<evidence type="ECO:0000313" key="2">
    <source>
        <dbReference type="Proteomes" id="UP001320148"/>
    </source>
</evidence>
<sequence>MGPKDFGLAFADIAQAVVTAAAEGGLSVSYENDSGHLDHVLPNRMGDRRRMQESEKEGPAAGHVSNIRLEISLLVCILRAVSWPCQEKKERTLAFILIHANTPATLDIRPHEHKG</sequence>
<dbReference type="Proteomes" id="UP001320148">
    <property type="component" value="Chromosome"/>
</dbReference>
<keyword evidence="2" id="KW-1185">Reference proteome</keyword>
<gene>
    <name evidence="1" type="ORF">DSLASN_35770</name>
</gene>
<accession>A0ABM7PKK2</accession>
<dbReference type="EMBL" id="AP024488">
    <property type="protein sequence ID" value="BCS97945.1"/>
    <property type="molecule type" value="Genomic_DNA"/>
</dbReference>
<protein>
    <submittedName>
        <fullName evidence="1">Uncharacterized protein</fullName>
    </submittedName>
</protein>
<evidence type="ECO:0000313" key="1">
    <source>
        <dbReference type="EMBL" id="BCS97945.1"/>
    </source>
</evidence>
<organism evidence="1 2">
    <name type="scientific">Desulfoluna limicola</name>
    <dbReference type="NCBI Taxonomy" id="2810562"/>
    <lineage>
        <taxon>Bacteria</taxon>
        <taxon>Pseudomonadati</taxon>
        <taxon>Thermodesulfobacteriota</taxon>
        <taxon>Desulfobacteria</taxon>
        <taxon>Desulfobacterales</taxon>
        <taxon>Desulfolunaceae</taxon>
        <taxon>Desulfoluna</taxon>
    </lineage>
</organism>
<proteinExistence type="predicted"/>